<keyword evidence="2" id="KW-1185">Reference proteome</keyword>
<dbReference type="Proteomes" id="UP000027153">
    <property type="component" value="Unassembled WGS sequence"/>
</dbReference>
<name>A0A062VET8_9EURY</name>
<dbReference type="EMBL" id="JMIY01000001">
    <property type="protein sequence ID" value="KCZ73710.1"/>
    <property type="molecule type" value="Genomic_DNA"/>
</dbReference>
<feature type="non-terminal residue" evidence="1">
    <location>
        <position position="85"/>
    </location>
</feature>
<protein>
    <submittedName>
        <fullName evidence="1">Uncharacterized protein</fullName>
    </submittedName>
</protein>
<proteinExistence type="predicted"/>
<evidence type="ECO:0000313" key="1">
    <source>
        <dbReference type="EMBL" id="KCZ73710.1"/>
    </source>
</evidence>
<reference evidence="1 2" key="1">
    <citation type="journal article" date="2013" name="Nature">
        <title>Anaerobic oxidation of methane coupled to nitrate reduction in a novel archaeal lineage.</title>
        <authorList>
            <person name="Haroon M.F."/>
            <person name="Hu S."/>
            <person name="Shi Y."/>
            <person name="Imelfort M."/>
            <person name="Keller J."/>
            <person name="Hugenholtz P."/>
            <person name="Yuan Z."/>
            <person name="Tyson G.W."/>
        </authorList>
    </citation>
    <scope>NUCLEOTIDE SEQUENCE [LARGE SCALE GENOMIC DNA]</scope>
    <source>
        <strain evidence="1 2">ANME-2d</strain>
    </source>
</reference>
<gene>
    <name evidence="1" type="ORF">ANME2D_00225</name>
</gene>
<dbReference type="AlphaFoldDB" id="A0A062VET8"/>
<organism evidence="1 2">
    <name type="scientific">Candidatus Methanoperedens nitratireducens</name>
    <dbReference type="NCBI Taxonomy" id="1392998"/>
    <lineage>
        <taxon>Archaea</taxon>
        <taxon>Methanobacteriati</taxon>
        <taxon>Methanobacteriota</taxon>
        <taxon>Stenosarchaea group</taxon>
        <taxon>Methanomicrobia</taxon>
        <taxon>Methanosarcinales</taxon>
        <taxon>ANME-2 cluster</taxon>
        <taxon>Candidatus Methanoperedentaceae</taxon>
        <taxon>Candidatus Methanoperedens</taxon>
    </lineage>
</organism>
<evidence type="ECO:0000313" key="2">
    <source>
        <dbReference type="Proteomes" id="UP000027153"/>
    </source>
</evidence>
<comment type="caution">
    <text evidence="1">The sequence shown here is derived from an EMBL/GenBank/DDBJ whole genome shotgun (WGS) entry which is preliminary data.</text>
</comment>
<sequence>MVEIKNKSVCTCFDLDIKEAIIKEYFKDVLKKVPNSLSGDDFSSVLVKYLKKLQNKKLEDLDVLTKSLSEKSCCSECYPSTCKMN</sequence>
<accession>A0A062VET8</accession>